<dbReference type="InterPro" id="IPR025110">
    <property type="entry name" value="AMP-bd_C"/>
</dbReference>
<dbReference type="AlphaFoldDB" id="M1UWW6"/>
<dbReference type="STRING" id="1121353.H924_00600"/>
<keyword evidence="2 6" id="KW-0436">Ligase</keyword>
<keyword evidence="3" id="KW-0276">Fatty acid metabolism</keyword>
<sequence length="176" mass="19571">MLITPAGLNEHFKDVKPGEEGEILARGPYTPRGYFAAPEANAKSFHDGWYGSGDIVHRRPDGNLVVHGRNKDIINRGGEKISAEEVESFIYYIEGVSRAAVVAMPHPILHEDICLVVELVGRHELTVSEVTDHLDAFGVARFKHPAKIIVVDHIPMTKIDKIDKKTLRDFVASQLK</sequence>
<evidence type="ECO:0000313" key="6">
    <source>
        <dbReference type="EMBL" id="AGG65578.1"/>
    </source>
</evidence>
<dbReference type="RefSeq" id="WP_015650033.1">
    <property type="nucleotide sequence ID" value="NC_020506.1"/>
</dbReference>
<dbReference type="Pfam" id="PF13193">
    <property type="entry name" value="AMP-binding_C"/>
    <property type="match status" value="1"/>
</dbReference>
<evidence type="ECO:0000313" key="7">
    <source>
        <dbReference type="Proteomes" id="UP000011760"/>
    </source>
</evidence>
<proteinExistence type="inferred from homology"/>
<dbReference type="PANTHER" id="PTHR43859:SF4">
    <property type="entry name" value="BUTANOATE--COA LIGASE AAE1-RELATED"/>
    <property type="match status" value="1"/>
</dbReference>
<evidence type="ECO:0000256" key="3">
    <source>
        <dbReference type="ARBA" id="ARBA00022832"/>
    </source>
</evidence>
<dbReference type="GO" id="GO:0016874">
    <property type="term" value="F:ligase activity"/>
    <property type="evidence" value="ECO:0007669"/>
    <property type="project" value="UniProtKB-KW"/>
</dbReference>
<dbReference type="Gene3D" id="3.40.50.12780">
    <property type="entry name" value="N-terminal domain of ligase-like"/>
    <property type="match status" value="1"/>
</dbReference>
<dbReference type="KEGG" id="ccn:H924_00600"/>
<comment type="similarity">
    <text evidence="1">Belongs to the ATP-dependent AMP-binding enzyme family.</text>
</comment>
<keyword evidence="4" id="KW-0443">Lipid metabolism</keyword>
<evidence type="ECO:0000259" key="5">
    <source>
        <dbReference type="Pfam" id="PF13193"/>
    </source>
</evidence>
<name>M1UWW6_9CORY</name>
<dbReference type="GO" id="GO:0006631">
    <property type="term" value="P:fatty acid metabolic process"/>
    <property type="evidence" value="ECO:0007669"/>
    <property type="project" value="UniProtKB-KW"/>
</dbReference>
<dbReference type="InterPro" id="IPR045851">
    <property type="entry name" value="AMP-bd_C_sf"/>
</dbReference>
<accession>M1UWW6</accession>
<dbReference type="EMBL" id="CP004354">
    <property type="protein sequence ID" value="AGG65578.1"/>
    <property type="molecule type" value="Genomic_DNA"/>
</dbReference>
<feature type="domain" description="AMP-binding enzyme C-terminal" evidence="5">
    <location>
        <begin position="85"/>
        <end position="161"/>
    </location>
</feature>
<organism evidence="6 7">
    <name type="scientific">Corynebacterium callunae DSM 20147</name>
    <dbReference type="NCBI Taxonomy" id="1121353"/>
    <lineage>
        <taxon>Bacteria</taxon>
        <taxon>Bacillati</taxon>
        <taxon>Actinomycetota</taxon>
        <taxon>Actinomycetes</taxon>
        <taxon>Mycobacteriales</taxon>
        <taxon>Corynebacteriaceae</taxon>
        <taxon>Corynebacterium</taxon>
    </lineage>
</organism>
<evidence type="ECO:0000256" key="2">
    <source>
        <dbReference type="ARBA" id="ARBA00022598"/>
    </source>
</evidence>
<dbReference type="Proteomes" id="UP000011760">
    <property type="component" value="Chromosome"/>
</dbReference>
<gene>
    <name evidence="6" type="ORF">H924_00600</name>
</gene>
<protein>
    <submittedName>
        <fullName evidence="6">2,3-dihydroxybenzoate-AMP ligase</fullName>
    </submittedName>
</protein>
<dbReference type="HOGENOM" id="CLU_000022_17_4_11"/>
<dbReference type="Gene3D" id="3.30.300.30">
    <property type="match status" value="1"/>
</dbReference>
<reference evidence="6 7" key="1">
    <citation type="submission" date="2013-02" db="EMBL/GenBank/DDBJ databases">
        <title>The complete genome sequence of Corynebacterium callunae DSM 20147.</title>
        <authorList>
            <person name="Ruckert C."/>
            <person name="Albersmeier A."/>
            <person name="Kalinowski J."/>
        </authorList>
    </citation>
    <scope>NUCLEOTIDE SEQUENCE [LARGE SCALE GENOMIC DNA]</scope>
    <source>
        <strain evidence="6 7">DSM 20147</strain>
    </source>
</reference>
<evidence type="ECO:0000256" key="1">
    <source>
        <dbReference type="ARBA" id="ARBA00006432"/>
    </source>
</evidence>
<dbReference type="SUPFAM" id="SSF56801">
    <property type="entry name" value="Acetyl-CoA synthetase-like"/>
    <property type="match status" value="1"/>
</dbReference>
<dbReference type="PANTHER" id="PTHR43859">
    <property type="entry name" value="ACYL-ACTIVATING ENZYME"/>
    <property type="match status" value="1"/>
</dbReference>
<dbReference type="PATRIC" id="fig|1121353.3.peg.128"/>
<evidence type="ECO:0000256" key="4">
    <source>
        <dbReference type="ARBA" id="ARBA00023098"/>
    </source>
</evidence>
<keyword evidence="7" id="KW-1185">Reference proteome</keyword>
<dbReference type="eggNOG" id="COG1021">
    <property type="taxonomic scope" value="Bacteria"/>
</dbReference>
<dbReference type="InterPro" id="IPR042099">
    <property type="entry name" value="ANL_N_sf"/>
</dbReference>